<reference evidence="5" key="1">
    <citation type="submission" date="2021-01" db="EMBL/GenBank/DDBJ databases">
        <authorList>
            <person name="Corre E."/>
            <person name="Pelletier E."/>
            <person name="Niang G."/>
            <person name="Scheremetjew M."/>
            <person name="Finn R."/>
            <person name="Kale V."/>
            <person name="Holt S."/>
            <person name="Cochrane G."/>
            <person name="Meng A."/>
            <person name="Brown T."/>
            <person name="Cohen L."/>
        </authorList>
    </citation>
    <scope>NUCLEOTIDE SEQUENCE</scope>
    <source>
        <strain evidence="5">CCMP1320</strain>
    </source>
</reference>
<proteinExistence type="predicted"/>
<keyword evidence="3" id="KW-0812">Transmembrane</keyword>
<evidence type="ECO:0000313" key="5">
    <source>
        <dbReference type="EMBL" id="CAE0485664.1"/>
    </source>
</evidence>
<dbReference type="GO" id="GO:0016787">
    <property type="term" value="F:hydrolase activity"/>
    <property type="evidence" value="ECO:0007669"/>
    <property type="project" value="UniProtKB-KW"/>
</dbReference>
<name>A0A7S3VGW3_DUNTE</name>
<keyword evidence="3" id="KW-1133">Transmembrane helix</keyword>
<protein>
    <recommendedName>
        <fullName evidence="4">Calcineurin-like phosphoesterase domain-containing protein</fullName>
    </recommendedName>
</protein>
<dbReference type="InterPro" id="IPR004843">
    <property type="entry name" value="Calcineurin-like_PHP"/>
</dbReference>
<organism evidence="5">
    <name type="scientific">Dunaliella tertiolecta</name>
    <name type="common">Green alga</name>
    <dbReference type="NCBI Taxonomy" id="3047"/>
    <lineage>
        <taxon>Eukaryota</taxon>
        <taxon>Viridiplantae</taxon>
        <taxon>Chlorophyta</taxon>
        <taxon>core chlorophytes</taxon>
        <taxon>Chlorophyceae</taxon>
        <taxon>CS clade</taxon>
        <taxon>Chlamydomonadales</taxon>
        <taxon>Dunaliellaceae</taxon>
        <taxon>Dunaliella</taxon>
    </lineage>
</organism>
<dbReference type="Gene3D" id="3.60.21.10">
    <property type="match status" value="1"/>
</dbReference>
<keyword evidence="2" id="KW-0378">Hydrolase</keyword>
<feature type="transmembrane region" description="Helical" evidence="3">
    <location>
        <begin position="36"/>
        <end position="59"/>
    </location>
</feature>
<dbReference type="PANTHER" id="PTHR10161">
    <property type="entry name" value="TARTRATE-RESISTANT ACID PHOSPHATASE TYPE 5"/>
    <property type="match status" value="1"/>
</dbReference>
<evidence type="ECO:0000256" key="1">
    <source>
        <dbReference type="ARBA" id="ARBA00022729"/>
    </source>
</evidence>
<evidence type="ECO:0000256" key="2">
    <source>
        <dbReference type="ARBA" id="ARBA00022801"/>
    </source>
</evidence>
<dbReference type="PANTHER" id="PTHR10161:SF14">
    <property type="entry name" value="TARTRATE-RESISTANT ACID PHOSPHATASE TYPE 5"/>
    <property type="match status" value="1"/>
</dbReference>
<dbReference type="Pfam" id="PF00149">
    <property type="entry name" value="Metallophos"/>
    <property type="match status" value="1"/>
</dbReference>
<feature type="domain" description="Calcineurin-like phosphoesterase" evidence="4">
    <location>
        <begin position="93"/>
        <end position="328"/>
    </location>
</feature>
<dbReference type="SUPFAM" id="SSF56300">
    <property type="entry name" value="Metallo-dependent phosphatases"/>
    <property type="match status" value="1"/>
</dbReference>
<dbReference type="AlphaFoldDB" id="A0A7S3VGW3"/>
<keyword evidence="3" id="KW-0472">Membrane</keyword>
<sequence length="415" mass="45397">MASFNNKNLGPGGAQCHEQQALLPHKQNNAAHLRTAAGWVMVGVVCTLLCALAAVTVAAHSMKGGVKGIKSTKNEPLACPFQHSTMEQHPDLTFFVVGDWGREDNENQRNVGERMGMLADCYHPSFVVTTGDNFYQHGLRGLDDPLFSKCFTDVYSAEGLQVPWYAVLGNHDYADGSKNGTLVEGVYSPRWQLTGGSVAAEGTTIASRDPRWNCKQGAWRMSFASGLLDMIFIDTTPLHDKYYGHEWSSAPGGVGSQNVTEQLETMQGLLKTSTARFKVVIGHHPCFSYGSHCKFNETAGDCATMSSLLQPIFEENKVDIYFAGHDHNLQFINKSQEGIRDAPSVYHVVSGAGSDVRTGAHDKIPAELQASGKAWMWESPGFAAVSIKDNSLTMDFWDVTQSSRVQSINRQAARQ</sequence>
<evidence type="ECO:0000259" key="4">
    <source>
        <dbReference type="Pfam" id="PF00149"/>
    </source>
</evidence>
<dbReference type="InterPro" id="IPR051558">
    <property type="entry name" value="Metallophosphoesterase_PAP"/>
</dbReference>
<keyword evidence="1" id="KW-0732">Signal</keyword>
<dbReference type="InterPro" id="IPR029052">
    <property type="entry name" value="Metallo-depent_PP-like"/>
</dbReference>
<dbReference type="EMBL" id="HBIP01001655">
    <property type="protein sequence ID" value="CAE0485664.1"/>
    <property type="molecule type" value="Transcribed_RNA"/>
</dbReference>
<evidence type="ECO:0000256" key="3">
    <source>
        <dbReference type="SAM" id="Phobius"/>
    </source>
</evidence>
<gene>
    <name evidence="5" type="ORF">DTER00134_LOCUS703</name>
</gene>
<accession>A0A7S3VGW3</accession>